<protein>
    <submittedName>
        <fullName evidence="1">Msl1807 protein</fullName>
    </submittedName>
</protein>
<dbReference type="Proteomes" id="UP000000552">
    <property type="component" value="Chromosome"/>
</dbReference>
<proteinExistence type="predicted"/>
<dbReference type="HOGENOM" id="CLU_3121943_0_0_5"/>
<accession>Q98JS4</accession>
<sequence length="50" mass="5380">MVFDIVRDDIGAVGPGDRVAARRHSFALGGVEQLFDEAVNMGKVMVAPHQ</sequence>
<gene>
    <name evidence="1" type="ordered locus">msl1807</name>
</gene>
<dbReference type="KEGG" id="mlo:msl1807"/>
<evidence type="ECO:0000313" key="2">
    <source>
        <dbReference type="Proteomes" id="UP000000552"/>
    </source>
</evidence>
<organism evidence="1 2">
    <name type="scientific">Mesorhizobium japonicum (strain LMG 29417 / CECT 9101 / MAFF 303099)</name>
    <name type="common">Mesorhizobium loti (strain MAFF 303099)</name>
    <dbReference type="NCBI Taxonomy" id="266835"/>
    <lineage>
        <taxon>Bacteria</taxon>
        <taxon>Pseudomonadati</taxon>
        <taxon>Pseudomonadota</taxon>
        <taxon>Alphaproteobacteria</taxon>
        <taxon>Hyphomicrobiales</taxon>
        <taxon>Phyllobacteriaceae</taxon>
        <taxon>Mesorhizobium</taxon>
    </lineage>
</organism>
<dbReference type="AlphaFoldDB" id="Q98JS4"/>
<dbReference type="EMBL" id="BA000012">
    <property type="protein sequence ID" value="BAB49091.1"/>
    <property type="molecule type" value="Genomic_DNA"/>
</dbReference>
<evidence type="ECO:0000313" key="1">
    <source>
        <dbReference type="EMBL" id="BAB49091.1"/>
    </source>
</evidence>
<name>Q98JS4_RHILO</name>
<reference evidence="1 2" key="1">
    <citation type="journal article" date="2000" name="DNA Res.">
        <title>Complete genome structure of the nitrogen-fixing symbiotic bacterium Mesorhizobium loti.</title>
        <authorList>
            <person name="Kaneko T."/>
            <person name="Nakamura Y."/>
            <person name="Sato S."/>
            <person name="Asamizu E."/>
            <person name="Kato T."/>
            <person name="Sasamoto S."/>
            <person name="Watanabe A."/>
            <person name="Idesawa K."/>
            <person name="Ishikawa A."/>
            <person name="Kawashima K."/>
            <person name="Kimura T."/>
            <person name="Kishida Y."/>
            <person name="Kiyokawa C."/>
            <person name="Kohara M."/>
            <person name="Matsumoto M."/>
            <person name="Matsuno A."/>
            <person name="Mochizuki Y."/>
            <person name="Nakayama S."/>
            <person name="Nakazaki N."/>
            <person name="Shimpo S."/>
            <person name="Sugimoto M."/>
            <person name="Takeuchi C."/>
            <person name="Yamada M."/>
            <person name="Tabata S."/>
        </authorList>
    </citation>
    <scope>NUCLEOTIDE SEQUENCE [LARGE SCALE GENOMIC DNA]</scope>
    <source>
        <strain evidence="2">LMG 29417 / CECT 9101 / MAFF 303099</strain>
    </source>
</reference>